<evidence type="ECO:0000313" key="2">
    <source>
        <dbReference type="EMBL" id="ROO83540.1"/>
    </source>
</evidence>
<dbReference type="SUPFAM" id="SSF53901">
    <property type="entry name" value="Thiolase-like"/>
    <property type="match status" value="2"/>
</dbReference>
<dbReference type="GO" id="GO:0016747">
    <property type="term" value="F:acyltransferase activity, transferring groups other than amino-acyl groups"/>
    <property type="evidence" value="ECO:0007669"/>
    <property type="project" value="InterPro"/>
</dbReference>
<name>A0A3N1CQF2_9ACTN</name>
<reference evidence="2 3" key="1">
    <citation type="submission" date="2018-11" db="EMBL/GenBank/DDBJ databases">
        <title>Sequencing the genomes of 1000 actinobacteria strains.</title>
        <authorList>
            <person name="Klenk H.-P."/>
        </authorList>
    </citation>
    <scope>NUCLEOTIDE SEQUENCE [LARGE SCALE GENOMIC DNA]</scope>
    <source>
        <strain evidence="2 3">DSM 44254</strain>
    </source>
</reference>
<dbReference type="OrthoDB" id="3208853at2"/>
<dbReference type="InterPro" id="IPR002155">
    <property type="entry name" value="Thiolase"/>
</dbReference>
<dbReference type="Pfam" id="PF22691">
    <property type="entry name" value="Thiolase_C_1"/>
    <property type="match status" value="1"/>
</dbReference>
<evidence type="ECO:0000259" key="1">
    <source>
        <dbReference type="Pfam" id="PF22691"/>
    </source>
</evidence>
<dbReference type="AlphaFoldDB" id="A0A3N1CQF2"/>
<dbReference type="InterPro" id="IPR055140">
    <property type="entry name" value="Thiolase_C_2"/>
</dbReference>
<dbReference type="EMBL" id="RJKE01000001">
    <property type="protein sequence ID" value="ROO83540.1"/>
    <property type="molecule type" value="Genomic_DNA"/>
</dbReference>
<sequence>MTFRDKTALAGVGYTPFSKNSGVSTLTLAMEAVLAALDDAGLTLDDVDGLATHRVGDSTPPWVVAPALGLTNVSWYLDQFGGGSVSHSVIGQAAMAVASGVARTVVVYRAINARSEFRMGGTGRGAAPIFDSQYQAPYGYFAPPQQFAMYARAHMNAYGTTHEQLGAISVRQRAYAVKNARALKRDPITLDDYLASRWIAEPFRLLDCCLETDGACAVVVTSAERARDLAHPTVLISGAAWGGGDSFFSGVPTDFTTTEAARMAPRLYAMAGVGPGDVDVAELYDCFTYSVLVQLEDYGFCAKGEGGPYVESGEGPAVNTHGGFLSEGYVHGINHVAEAVAQLRGTAGDRQVEGAEVALSTAQPGYVLAGTSALILRGER</sequence>
<dbReference type="CDD" id="cd00829">
    <property type="entry name" value="SCP-x_thiolase"/>
    <property type="match status" value="1"/>
</dbReference>
<proteinExistence type="predicted"/>
<protein>
    <submittedName>
        <fullName evidence="2">Acetyl-CoA acetyltransferase</fullName>
    </submittedName>
</protein>
<dbReference type="PIRSF" id="PIRSF000429">
    <property type="entry name" value="Ac-CoA_Ac_transf"/>
    <property type="match status" value="1"/>
</dbReference>
<feature type="domain" description="Thiolase C-terminal" evidence="1">
    <location>
        <begin position="253"/>
        <end position="372"/>
    </location>
</feature>
<dbReference type="InterPro" id="IPR016039">
    <property type="entry name" value="Thiolase-like"/>
</dbReference>
<dbReference type="Proteomes" id="UP000272400">
    <property type="component" value="Unassembled WGS sequence"/>
</dbReference>
<dbReference type="PANTHER" id="PTHR42870">
    <property type="entry name" value="ACETYL-COA C-ACETYLTRANSFERASE"/>
    <property type="match status" value="1"/>
</dbReference>
<organism evidence="2 3">
    <name type="scientific">Actinocorallia herbida</name>
    <dbReference type="NCBI Taxonomy" id="58109"/>
    <lineage>
        <taxon>Bacteria</taxon>
        <taxon>Bacillati</taxon>
        <taxon>Actinomycetota</taxon>
        <taxon>Actinomycetes</taxon>
        <taxon>Streptosporangiales</taxon>
        <taxon>Thermomonosporaceae</taxon>
        <taxon>Actinocorallia</taxon>
    </lineage>
</organism>
<keyword evidence="2" id="KW-0808">Transferase</keyword>
<keyword evidence="3" id="KW-1185">Reference proteome</keyword>
<gene>
    <name evidence="2" type="ORF">EDD29_1043</name>
</gene>
<evidence type="ECO:0000313" key="3">
    <source>
        <dbReference type="Proteomes" id="UP000272400"/>
    </source>
</evidence>
<dbReference type="Gene3D" id="3.40.47.10">
    <property type="match status" value="1"/>
</dbReference>
<dbReference type="RefSeq" id="WP_123662778.1">
    <property type="nucleotide sequence ID" value="NZ_RJKE01000001.1"/>
</dbReference>
<dbReference type="PANTHER" id="PTHR42870:SF1">
    <property type="entry name" value="NON-SPECIFIC LIPID-TRANSFER PROTEIN-LIKE 2"/>
    <property type="match status" value="1"/>
</dbReference>
<comment type="caution">
    <text evidence="2">The sequence shown here is derived from an EMBL/GenBank/DDBJ whole genome shotgun (WGS) entry which is preliminary data.</text>
</comment>
<accession>A0A3N1CQF2</accession>